<evidence type="ECO:0000313" key="3">
    <source>
        <dbReference type="Proteomes" id="UP000184428"/>
    </source>
</evidence>
<protein>
    <submittedName>
        <fullName evidence="2">Uncharacterized protein</fullName>
    </submittedName>
</protein>
<evidence type="ECO:0000313" key="2">
    <source>
        <dbReference type="EMBL" id="SHN51072.1"/>
    </source>
</evidence>
<accession>A0A1M7RYG0</accession>
<feature type="compositionally biased region" description="Low complexity" evidence="1">
    <location>
        <begin position="254"/>
        <end position="270"/>
    </location>
</feature>
<sequence>MCPSVATSPSCARPQVRPGVHLHPVSAGAAQSECPTTSCDPWTRGPWPSRRRPRTCQALGRSVARNREVTDRLAGRPLCARDRWRSGHRSRSAHHGEEAVDQPPGCAGSPVQHRCHQSLALGLAEQIQPPGPGQFLDHPRAHRVLPMSYGQRGTGGRQARWRGPPEAPTPVRGEPGAAAVVPAPAMLGSPPPGQQWQTCPVPKRYCQDPVSGPDRRRRPRGDGDSARGDHRWSARGHQRPAGEPHRPTGPPAHRPTGAAAAMAGERAMAARADRPVSSGQRTSSPAVTRAASRGSLSPSRSALGEPVSRSHRVRRRLDQDGRSAWPVPNRSL</sequence>
<evidence type="ECO:0000256" key="1">
    <source>
        <dbReference type="SAM" id="MobiDB-lite"/>
    </source>
</evidence>
<feature type="region of interest" description="Disordered" evidence="1">
    <location>
        <begin position="149"/>
        <end position="332"/>
    </location>
</feature>
<feature type="region of interest" description="Disordered" evidence="1">
    <location>
        <begin position="27"/>
        <end position="53"/>
    </location>
</feature>
<feature type="compositionally biased region" description="Polar residues" evidence="1">
    <location>
        <begin position="277"/>
        <end position="286"/>
    </location>
</feature>
<dbReference type="AlphaFoldDB" id="A0A1M7RYG0"/>
<organism evidence="2 3">
    <name type="scientific">Geodermatophilus obscurus</name>
    <dbReference type="NCBI Taxonomy" id="1861"/>
    <lineage>
        <taxon>Bacteria</taxon>
        <taxon>Bacillati</taxon>
        <taxon>Actinomycetota</taxon>
        <taxon>Actinomycetes</taxon>
        <taxon>Geodermatophilales</taxon>
        <taxon>Geodermatophilaceae</taxon>
        <taxon>Geodermatophilus</taxon>
    </lineage>
</organism>
<gene>
    <name evidence="2" type="ORF">SAMN05660350_00248</name>
</gene>
<proteinExistence type="predicted"/>
<dbReference type="Proteomes" id="UP000184428">
    <property type="component" value="Unassembled WGS sequence"/>
</dbReference>
<name>A0A1M7RYG0_9ACTN</name>
<dbReference type="EMBL" id="FRDM01000001">
    <property type="protein sequence ID" value="SHN51072.1"/>
    <property type="molecule type" value="Genomic_DNA"/>
</dbReference>
<feature type="region of interest" description="Disordered" evidence="1">
    <location>
        <begin position="84"/>
        <end position="112"/>
    </location>
</feature>
<reference evidence="2 3" key="1">
    <citation type="submission" date="2016-12" db="EMBL/GenBank/DDBJ databases">
        <authorList>
            <person name="Song W.-J."/>
            <person name="Kurnit D.M."/>
        </authorList>
    </citation>
    <scope>NUCLEOTIDE SEQUENCE [LARGE SCALE GENOMIC DNA]</scope>
    <source>
        <strain evidence="2 3">DSM 43162</strain>
    </source>
</reference>
<feature type="compositionally biased region" description="Basic and acidic residues" evidence="1">
    <location>
        <begin position="220"/>
        <end position="232"/>
    </location>
</feature>